<evidence type="ECO:0000313" key="2">
    <source>
        <dbReference type="EMBL" id="CDM08094.1"/>
    </source>
</evidence>
<proteinExistence type="predicted"/>
<protein>
    <submittedName>
        <fullName evidence="2">Conjugal transfer protein</fullName>
    </submittedName>
</protein>
<dbReference type="EMBL" id="HG813238">
    <property type="protein sequence ID" value="CDM08094.1"/>
    <property type="molecule type" value="Genomic_DNA"/>
</dbReference>
<dbReference type="CDD" id="cd13400">
    <property type="entry name" value="LT_IagB-like"/>
    <property type="match status" value="1"/>
</dbReference>
<organism evidence="2">
    <name type="scientific">Erwinia amylovora</name>
    <name type="common">Fire blight bacteria</name>
    <dbReference type="NCBI Taxonomy" id="552"/>
    <lineage>
        <taxon>Bacteria</taxon>
        <taxon>Pseudomonadati</taxon>
        <taxon>Pseudomonadota</taxon>
        <taxon>Gammaproteobacteria</taxon>
        <taxon>Enterobacterales</taxon>
        <taxon>Erwiniaceae</taxon>
        <taxon>Erwinia</taxon>
    </lineage>
</organism>
<evidence type="ECO:0000259" key="1">
    <source>
        <dbReference type="Pfam" id="PF01464"/>
    </source>
</evidence>
<geneLocation type="plasmid" evidence="2">
    <name>pEA68</name>
</geneLocation>
<keyword evidence="2" id="KW-0614">Plasmid</keyword>
<dbReference type="InterPro" id="IPR023346">
    <property type="entry name" value="Lysozyme-like_dom_sf"/>
</dbReference>
<dbReference type="SUPFAM" id="SSF53955">
    <property type="entry name" value="Lysozyme-like"/>
    <property type="match status" value="1"/>
</dbReference>
<dbReference type="Pfam" id="PF01464">
    <property type="entry name" value="SLT"/>
    <property type="match status" value="1"/>
</dbReference>
<sequence length="197" mass="22249">MHRRQRFNRYQHAGLYQQHLREGPGETPAGSFLLSQVLFTVSLMKKLFSLLLAAGLMLCASRSALAFCYNEAGARYHVDPQLLRSISKVESGFNPGAIGYNRNKKGQVTSRDFGLMQINSTHVPQLRSMGVLQNEQELLTRPCLNVMVGAWILARHLQVCGVTWECLGSYNAGFADDNTARRMLYARKVYADYMARR</sequence>
<dbReference type="AlphaFoldDB" id="A0A0N7L007"/>
<gene>
    <name evidence="2" type="primary">pilT2</name>
    <name evidence="2" type="ORF">EAMY692_p10047</name>
</gene>
<reference evidence="2" key="1">
    <citation type="submission" date="2013-11" db="EMBL/GenBank/DDBJ databases">
        <title>The novel cryptic plasmid pEA68 of Erwinia amylovora strain 692 and definition of a novel family of plasmids.</title>
        <authorList>
            <person name="Ismail E."/>
            <person name="Blom J."/>
            <person name="Bultreys A."/>
            <person name="Ivanovic M."/>
            <person name="Obradovic A."/>
            <person name="Van Doorn J."/>
            <person name="Bergsma-Vlami M."/>
            <person name="Maes M."/>
            <person name="Willems A."/>
            <person name="Stockwell V."/>
            <person name="Smits T.H.M."/>
            <person name="Pulawska J."/>
        </authorList>
    </citation>
    <scope>NUCLEOTIDE SEQUENCE [LARGE SCALE GENOMIC DNA]</scope>
    <source>
        <strain evidence="2">692</strain>
        <plasmid evidence="2">pEA68</plasmid>
    </source>
</reference>
<name>A0A0N7L007_ERWAM</name>
<dbReference type="InterPro" id="IPR008258">
    <property type="entry name" value="Transglycosylase_SLT_dom_1"/>
</dbReference>
<dbReference type="Gene3D" id="1.10.530.10">
    <property type="match status" value="1"/>
</dbReference>
<feature type="domain" description="Transglycosylase SLT" evidence="1">
    <location>
        <begin position="68"/>
        <end position="186"/>
    </location>
</feature>
<accession>A0A0N7L007</accession>